<keyword evidence="10" id="KW-0276">Fatty acid metabolism</keyword>
<evidence type="ECO:0000259" key="11">
    <source>
        <dbReference type="SMART" id="SM00822"/>
    </source>
</evidence>
<dbReference type="SUPFAM" id="SSF51735">
    <property type="entry name" value="NAD(P)-binding Rossmann-fold domains"/>
    <property type="match status" value="1"/>
</dbReference>
<reference evidence="12 13" key="1">
    <citation type="submission" date="2018-10" db="EMBL/GenBank/DDBJ databases">
        <title>Anaerotruncus faecis sp. nov., isolated from human feces.</title>
        <authorList>
            <person name="Wang Y.-J."/>
        </authorList>
    </citation>
    <scope>NUCLEOTIDE SEQUENCE [LARGE SCALE GENOMIC DNA]</scope>
    <source>
        <strain evidence="12 13">22A2-44</strain>
    </source>
</reference>
<feature type="binding site" evidence="9">
    <location>
        <position position="88"/>
    </location>
    <ligand>
        <name>NADP(+)</name>
        <dbReference type="ChEBI" id="CHEBI:58349"/>
    </ligand>
</feature>
<evidence type="ECO:0000256" key="2">
    <source>
        <dbReference type="ARBA" id="ARBA00006484"/>
    </source>
</evidence>
<evidence type="ECO:0000256" key="3">
    <source>
        <dbReference type="ARBA" id="ARBA00012948"/>
    </source>
</evidence>
<keyword evidence="10" id="KW-0275">Fatty acid biosynthesis</keyword>
<comment type="catalytic activity">
    <reaction evidence="7 10">
        <text>a (3R)-hydroxyacyl-[ACP] + NADP(+) = a 3-oxoacyl-[ACP] + NADPH + H(+)</text>
        <dbReference type="Rhea" id="RHEA:17397"/>
        <dbReference type="Rhea" id="RHEA-COMP:9916"/>
        <dbReference type="Rhea" id="RHEA-COMP:9945"/>
        <dbReference type="ChEBI" id="CHEBI:15378"/>
        <dbReference type="ChEBI" id="CHEBI:57783"/>
        <dbReference type="ChEBI" id="CHEBI:58349"/>
        <dbReference type="ChEBI" id="CHEBI:78776"/>
        <dbReference type="ChEBI" id="CHEBI:78827"/>
        <dbReference type="EC" id="1.1.1.100"/>
    </reaction>
</comment>
<sequence>MNKTAVITGGGTGIGRAISLKLAEDGFNIAVNCLESLLPQAQAVAEECRARGVEAECFVADVSKFDACAEMVKAVQERFGSVDVLVNNAGITRDGLIARMSEDQYDSVVNVNQKGVFNMIRHVTPVMMKQRSGRIVSMASVSGLYGNAGQLNYSASKAAIVGMTKTAAKELGGRGITVNAVAPGFIQTDMTAKLSDKAKEAILGGVALKRMGQPEDVANAVAFLASDAAGYITGQVLVVDGGMGQ</sequence>
<comment type="caution">
    <text evidence="12">The sequence shown here is derived from an EMBL/GenBank/DDBJ whole genome shotgun (WGS) entry which is preliminary data.</text>
</comment>
<evidence type="ECO:0000256" key="1">
    <source>
        <dbReference type="ARBA" id="ARBA00005194"/>
    </source>
</evidence>
<dbReference type="InterPro" id="IPR057326">
    <property type="entry name" value="KR_dom"/>
</dbReference>
<name>A0A498CTJ5_9FIRM</name>
<dbReference type="PANTHER" id="PTHR42879">
    <property type="entry name" value="3-OXOACYL-(ACYL-CARRIER-PROTEIN) REDUCTASE"/>
    <property type="match status" value="1"/>
</dbReference>
<dbReference type="EC" id="1.1.1.100" evidence="3 10"/>
<evidence type="ECO:0000256" key="6">
    <source>
        <dbReference type="ARBA" id="ARBA00023221"/>
    </source>
</evidence>
<dbReference type="InterPro" id="IPR002347">
    <property type="entry name" value="SDR_fam"/>
</dbReference>
<dbReference type="InterPro" id="IPR020904">
    <property type="entry name" value="Sc_DH/Rdtase_CS"/>
</dbReference>
<comment type="function">
    <text evidence="10">Catalyzes the NADPH-dependent reduction of beta-ketoacyl-ACP substrates to beta-hydroxyacyl-ACP products, the first reductive step in the elongation cycle of fatty acid biosynthesis.</text>
</comment>
<dbReference type="InterPro" id="IPR011284">
    <property type="entry name" value="3oxo_ACP_reduc"/>
</dbReference>
<dbReference type="NCBIfam" id="NF009466">
    <property type="entry name" value="PRK12826.1-2"/>
    <property type="match status" value="1"/>
</dbReference>
<accession>A0A498CTJ5</accession>
<evidence type="ECO:0000256" key="8">
    <source>
        <dbReference type="PIRSR" id="PIRSR611284-1"/>
    </source>
</evidence>
<dbReference type="NCBIfam" id="TIGR01830">
    <property type="entry name" value="3oxo_ACP_reduc"/>
    <property type="match status" value="1"/>
</dbReference>
<dbReference type="Proteomes" id="UP000276301">
    <property type="component" value="Unassembled WGS sequence"/>
</dbReference>
<dbReference type="PROSITE" id="PS00061">
    <property type="entry name" value="ADH_SHORT"/>
    <property type="match status" value="1"/>
</dbReference>
<dbReference type="RefSeq" id="WP_121587229.1">
    <property type="nucleotide sequence ID" value="NZ_RCHT01000021.1"/>
</dbReference>
<evidence type="ECO:0000256" key="9">
    <source>
        <dbReference type="PIRSR" id="PIRSR611284-2"/>
    </source>
</evidence>
<evidence type="ECO:0000313" key="13">
    <source>
        <dbReference type="Proteomes" id="UP000276301"/>
    </source>
</evidence>
<keyword evidence="4 9" id="KW-0521">NADP</keyword>
<dbReference type="GO" id="GO:0006633">
    <property type="term" value="P:fatty acid biosynthetic process"/>
    <property type="evidence" value="ECO:0007669"/>
    <property type="project" value="UniProtKB-UniPathway"/>
</dbReference>
<dbReference type="GO" id="GO:0051287">
    <property type="term" value="F:NAD binding"/>
    <property type="evidence" value="ECO:0007669"/>
    <property type="project" value="UniProtKB-UniRule"/>
</dbReference>
<keyword evidence="13" id="KW-1185">Reference proteome</keyword>
<keyword evidence="10" id="KW-0444">Lipid biosynthesis</keyword>
<feature type="binding site" evidence="9">
    <location>
        <position position="186"/>
    </location>
    <ligand>
        <name>NADP(+)</name>
        <dbReference type="ChEBI" id="CHEBI:58349"/>
    </ligand>
</feature>
<protein>
    <recommendedName>
        <fullName evidence="3 10">3-oxoacyl-[acyl-carrier-protein] reductase</fullName>
        <ecNumber evidence="3 10">1.1.1.100</ecNumber>
    </recommendedName>
</protein>
<keyword evidence="10" id="KW-0443">Lipid metabolism</keyword>
<keyword evidence="5 10" id="KW-0560">Oxidoreductase</keyword>
<dbReference type="SMART" id="SM00822">
    <property type="entry name" value="PKS_KR"/>
    <property type="match status" value="1"/>
</dbReference>
<feature type="active site" description="Proton acceptor" evidence="8">
    <location>
        <position position="153"/>
    </location>
</feature>
<dbReference type="PRINTS" id="PR00080">
    <property type="entry name" value="SDRFAMILY"/>
</dbReference>
<comment type="similarity">
    <text evidence="2 10">Belongs to the short-chain dehydrogenases/reductases (SDR) family.</text>
</comment>
<dbReference type="PRINTS" id="PR00081">
    <property type="entry name" value="GDHRDH"/>
</dbReference>
<evidence type="ECO:0000256" key="4">
    <source>
        <dbReference type="ARBA" id="ARBA00022857"/>
    </source>
</evidence>
<dbReference type="FunFam" id="3.40.50.720:FF:000115">
    <property type="entry name" value="3-oxoacyl-[acyl-carrier-protein] reductase FabG"/>
    <property type="match status" value="1"/>
</dbReference>
<dbReference type="CDD" id="cd05333">
    <property type="entry name" value="BKR_SDR_c"/>
    <property type="match status" value="1"/>
</dbReference>
<feature type="binding site" evidence="9">
    <location>
        <begin position="153"/>
        <end position="157"/>
    </location>
    <ligand>
        <name>NADP(+)</name>
        <dbReference type="ChEBI" id="CHEBI:58349"/>
    </ligand>
</feature>
<dbReference type="GO" id="GO:0008202">
    <property type="term" value="P:steroid metabolic process"/>
    <property type="evidence" value="ECO:0007669"/>
    <property type="project" value="UniProtKB-KW"/>
</dbReference>
<proteinExistence type="inferred from homology"/>
<comment type="pathway">
    <text evidence="1 10">Lipid metabolism; fatty acid biosynthesis.</text>
</comment>
<gene>
    <name evidence="12" type="primary">fabG</name>
    <name evidence="12" type="ORF">D4A47_10345</name>
</gene>
<feature type="domain" description="Ketoreductase" evidence="11">
    <location>
        <begin position="3"/>
        <end position="189"/>
    </location>
</feature>
<dbReference type="InterPro" id="IPR050259">
    <property type="entry name" value="SDR"/>
</dbReference>
<evidence type="ECO:0000256" key="5">
    <source>
        <dbReference type="ARBA" id="ARBA00023002"/>
    </source>
</evidence>
<evidence type="ECO:0000313" key="12">
    <source>
        <dbReference type="EMBL" id="RLL09515.1"/>
    </source>
</evidence>
<dbReference type="Pfam" id="PF13561">
    <property type="entry name" value="adh_short_C2"/>
    <property type="match status" value="1"/>
</dbReference>
<evidence type="ECO:0000256" key="7">
    <source>
        <dbReference type="ARBA" id="ARBA00048508"/>
    </source>
</evidence>
<comment type="subunit">
    <text evidence="10">Homotetramer.</text>
</comment>
<keyword evidence="6" id="KW-0753">Steroid metabolism</keyword>
<dbReference type="Gene3D" id="3.40.50.720">
    <property type="entry name" value="NAD(P)-binding Rossmann-like Domain"/>
    <property type="match status" value="1"/>
</dbReference>
<dbReference type="EMBL" id="RCHT01000021">
    <property type="protein sequence ID" value="RLL09515.1"/>
    <property type="molecule type" value="Genomic_DNA"/>
</dbReference>
<dbReference type="InterPro" id="IPR036291">
    <property type="entry name" value="NAD(P)-bd_dom_sf"/>
</dbReference>
<evidence type="ECO:0000256" key="10">
    <source>
        <dbReference type="RuleBase" id="RU366074"/>
    </source>
</evidence>
<dbReference type="GO" id="GO:0004316">
    <property type="term" value="F:3-oxoacyl-[acyl-carrier-protein] reductase (NADPH) activity"/>
    <property type="evidence" value="ECO:0007669"/>
    <property type="project" value="UniProtKB-UniRule"/>
</dbReference>
<dbReference type="AlphaFoldDB" id="A0A498CTJ5"/>
<dbReference type="PANTHER" id="PTHR42879:SF2">
    <property type="entry name" value="3-OXOACYL-[ACYL-CARRIER-PROTEIN] REDUCTASE FABG"/>
    <property type="match status" value="1"/>
</dbReference>
<dbReference type="UniPathway" id="UPA00094"/>
<organism evidence="12 13">
    <name type="scientific">Anaerotruncus massiliensis</name>
    <name type="common">ex Liu et al. 2021</name>
    <dbReference type="NCBI Taxonomy" id="2321404"/>
    <lineage>
        <taxon>Bacteria</taxon>
        <taxon>Bacillati</taxon>
        <taxon>Bacillota</taxon>
        <taxon>Clostridia</taxon>
        <taxon>Eubacteriales</taxon>
        <taxon>Oscillospiraceae</taxon>
        <taxon>Anaerotruncus</taxon>
    </lineage>
</organism>
<dbReference type="NCBIfam" id="NF005559">
    <property type="entry name" value="PRK07231.1"/>
    <property type="match status" value="1"/>
</dbReference>